<proteinExistence type="predicted"/>
<organism evidence="1 2">
    <name type="scientific">Dallia pectoralis</name>
    <name type="common">Alaska blackfish</name>
    <dbReference type="NCBI Taxonomy" id="75939"/>
    <lineage>
        <taxon>Eukaryota</taxon>
        <taxon>Metazoa</taxon>
        <taxon>Chordata</taxon>
        <taxon>Craniata</taxon>
        <taxon>Vertebrata</taxon>
        <taxon>Euteleostomi</taxon>
        <taxon>Actinopterygii</taxon>
        <taxon>Neopterygii</taxon>
        <taxon>Teleostei</taxon>
        <taxon>Protacanthopterygii</taxon>
        <taxon>Esociformes</taxon>
        <taxon>Umbridae</taxon>
        <taxon>Dallia</taxon>
    </lineage>
</organism>
<keyword evidence="2" id="KW-1185">Reference proteome</keyword>
<reference evidence="1" key="1">
    <citation type="submission" date="2021-05" db="EMBL/GenBank/DDBJ databases">
        <authorList>
            <person name="Pan Q."/>
            <person name="Jouanno E."/>
            <person name="Zahm M."/>
            <person name="Klopp C."/>
            <person name="Cabau C."/>
            <person name="Louis A."/>
            <person name="Berthelot C."/>
            <person name="Parey E."/>
            <person name="Roest Crollius H."/>
            <person name="Montfort J."/>
            <person name="Robinson-Rechavi M."/>
            <person name="Bouchez O."/>
            <person name="Lampietro C."/>
            <person name="Lopez Roques C."/>
            <person name="Donnadieu C."/>
            <person name="Postlethwait J."/>
            <person name="Bobe J."/>
            <person name="Dillon D."/>
            <person name="Chandos A."/>
            <person name="von Hippel F."/>
            <person name="Guiguen Y."/>
        </authorList>
    </citation>
    <scope>NUCLEOTIDE SEQUENCE</scope>
    <source>
        <strain evidence="1">YG-Jan2019</strain>
    </source>
</reference>
<dbReference type="Proteomes" id="UP001157502">
    <property type="component" value="Chromosome 28"/>
</dbReference>
<dbReference type="EMBL" id="CM055755">
    <property type="protein sequence ID" value="KAJ7990107.1"/>
    <property type="molecule type" value="Genomic_DNA"/>
</dbReference>
<protein>
    <submittedName>
        <fullName evidence="1">Uncharacterized protein</fullName>
    </submittedName>
</protein>
<comment type="caution">
    <text evidence="1">The sequence shown here is derived from an EMBL/GenBank/DDBJ whole genome shotgun (WGS) entry which is preliminary data.</text>
</comment>
<feature type="non-terminal residue" evidence="1">
    <location>
        <position position="100"/>
    </location>
</feature>
<evidence type="ECO:0000313" key="1">
    <source>
        <dbReference type="EMBL" id="KAJ7990107.1"/>
    </source>
</evidence>
<sequence>MERSYMGTGTAYSVYGKPPQSYMGTVYNEKHPHSYVDSVYEEKKRLERRSHREAMCCEIIALVFGFVGLIGVSAVCGLPMWKVTAFIQENIITMETRWEG</sequence>
<gene>
    <name evidence="1" type="ORF">DPEC_G00296880</name>
</gene>
<accession>A0ACC2FFK4</accession>
<name>A0ACC2FFK4_DALPE</name>
<evidence type="ECO:0000313" key="2">
    <source>
        <dbReference type="Proteomes" id="UP001157502"/>
    </source>
</evidence>